<gene>
    <name evidence="2" type="ORF">PDIG_82680</name>
</gene>
<dbReference type="EMBL" id="AKCT01000302">
    <property type="protein sequence ID" value="EKV05592.1"/>
    <property type="molecule type" value="Genomic_DNA"/>
</dbReference>
<reference evidence="3" key="1">
    <citation type="journal article" date="2012" name="BMC Genomics">
        <title>Genome sequence of the necrotrophic fungus Penicillium digitatum, the main postharvest pathogen of citrus.</title>
        <authorList>
            <person name="Marcet-Houben M."/>
            <person name="Ballester A.-R."/>
            <person name="de la Fuente B."/>
            <person name="Harries E."/>
            <person name="Marcos J.F."/>
            <person name="Gonzalez-Candelas L."/>
            <person name="Gabaldon T."/>
        </authorList>
    </citation>
    <scope>NUCLEOTIDE SEQUENCE [LARGE SCALE GENOMIC DNA]</scope>
    <source>
        <strain evidence="3">PHI26 / CECT 20796</strain>
    </source>
</reference>
<keyword evidence="1" id="KW-1133">Transmembrane helix</keyword>
<dbReference type="AlphaFoldDB" id="K9FBX0"/>
<evidence type="ECO:0000313" key="2">
    <source>
        <dbReference type="EMBL" id="EKV05592.1"/>
    </source>
</evidence>
<comment type="caution">
    <text evidence="2">The sequence shown here is derived from an EMBL/GenBank/DDBJ whole genome shotgun (WGS) entry which is preliminary data.</text>
</comment>
<keyword evidence="1" id="KW-0472">Membrane</keyword>
<dbReference type="OrthoDB" id="10017208at2759"/>
<dbReference type="InParanoid" id="K9FBX0"/>
<evidence type="ECO:0000256" key="1">
    <source>
        <dbReference type="SAM" id="Phobius"/>
    </source>
</evidence>
<organism evidence="2 3">
    <name type="scientific">Penicillium digitatum (strain PHI26 / CECT 20796)</name>
    <name type="common">Green mold</name>
    <dbReference type="NCBI Taxonomy" id="1170229"/>
    <lineage>
        <taxon>Eukaryota</taxon>
        <taxon>Fungi</taxon>
        <taxon>Dikarya</taxon>
        <taxon>Ascomycota</taxon>
        <taxon>Pezizomycotina</taxon>
        <taxon>Eurotiomycetes</taxon>
        <taxon>Eurotiomycetidae</taxon>
        <taxon>Eurotiales</taxon>
        <taxon>Aspergillaceae</taxon>
        <taxon>Penicillium</taxon>
    </lineage>
</organism>
<protein>
    <submittedName>
        <fullName evidence="2">Uncharacterized protein</fullName>
    </submittedName>
</protein>
<proteinExistence type="predicted"/>
<keyword evidence="1" id="KW-0812">Transmembrane</keyword>
<evidence type="ECO:0000313" key="3">
    <source>
        <dbReference type="Proteomes" id="UP000009882"/>
    </source>
</evidence>
<dbReference type="HOGENOM" id="CLU_3335771_0_0_1"/>
<sequence length="38" mass="4406">MRLYVFTFPIMRDQLIANTILVALATLMVILRGVSRRI</sequence>
<name>K9FBX0_PEND2</name>
<keyword evidence="3" id="KW-1185">Reference proteome</keyword>
<accession>K9FBX0</accession>
<dbReference type="Proteomes" id="UP000009882">
    <property type="component" value="Unassembled WGS sequence"/>
</dbReference>
<feature type="transmembrane region" description="Helical" evidence="1">
    <location>
        <begin position="15"/>
        <end position="34"/>
    </location>
</feature>